<accession>A0A2K9LTB6</accession>
<evidence type="ECO:0000313" key="1">
    <source>
        <dbReference type="EMBL" id="AUM62040.1"/>
    </source>
</evidence>
<organism evidence="1">
    <name type="scientific">uncultured virus</name>
    <dbReference type="NCBI Taxonomy" id="340016"/>
    <lineage>
        <taxon>Viruses</taxon>
        <taxon>environmental samples</taxon>
    </lineage>
</organism>
<gene>
    <name evidence="1" type="primary">Cap</name>
</gene>
<protein>
    <submittedName>
        <fullName evidence="1">Capsid</fullName>
    </submittedName>
</protein>
<proteinExistence type="predicted"/>
<reference evidence="1" key="1">
    <citation type="submission" date="2017-01" db="EMBL/GenBank/DDBJ databases">
        <title>High-throughput sequencing uncovers low homogeneity in the biogeography of single-stranded DNA viruses.</title>
        <authorList>
            <person name="Pearson V.M."/>
            <person name="Rokyta D.R."/>
        </authorList>
    </citation>
    <scope>NUCLEOTIDE SEQUENCE</scope>
</reference>
<dbReference type="Gene3D" id="2.60.120.20">
    <property type="match status" value="1"/>
</dbReference>
<dbReference type="InterPro" id="IPR029053">
    <property type="entry name" value="Viral_coat"/>
</dbReference>
<dbReference type="EMBL" id="KY487987">
    <property type="protein sequence ID" value="AUM62040.1"/>
    <property type="molecule type" value="Genomic_DNA"/>
</dbReference>
<name>A0A2K9LTB6_9VIRU</name>
<sequence>MAFPLQPNFRSTLSRLWKTGSDWYSQRVKETQERDLKRQQRLYEQNYGDDSSSDEDAPNIPTPYRVIRDSDTTPTPRAEATNACCPSTTNNYFQSSKLKSMPGMYSRASSSGSRYKRKYRRYKRKYRSCKSGGFRFRRRGYYRPYLARPLRIEKKWWDDYGSFTPLGSGRSTVSVIHLNKINQGAGQNERVGLKVTITDIMLRIWIQGTVTIAGDPPQYANASAPQLVRVMLIWYKQNDMFNRTTGNSLISDILQYPTGAAPMNSPLRLPNASTEFKVLHDKVYNVGGIVTPAYYDSASASFVSDDQVYPVPPNQVGDDVYKKTLLTTSYTGVTGDPTSITYGALYLCALSSLIVDPSAVYDSYFPNVNFQTRLRYTDL</sequence>